<dbReference type="InterPro" id="IPR036812">
    <property type="entry name" value="NAD(P)_OxRdtase_dom_sf"/>
</dbReference>
<dbReference type="PANTHER" id="PTHR43364:SF1">
    <property type="entry name" value="OXIDOREDUCTASE YDHF"/>
    <property type="match status" value="1"/>
</dbReference>
<reference evidence="2 3" key="1">
    <citation type="submission" date="2020-08" db="EMBL/GenBank/DDBJ databases">
        <title>Genomic Encyclopedia of Type Strains, Phase IV (KMG-IV): sequencing the most valuable type-strain genomes for metagenomic binning, comparative biology and taxonomic classification.</title>
        <authorList>
            <person name="Goeker M."/>
        </authorList>
    </citation>
    <scope>NUCLEOTIDE SEQUENCE [LARGE SCALE GENOMIC DNA]</scope>
    <source>
        <strain evidence="2 3">DSM 103336</strain>
    </source>
</reference>
<organism evidence="2 3">
    <name type="scientific">Sphingomonas prati</name>
    <dbReference type="NCBI Taxonomy" id="1843237"/>
    <lineage>
        <taxon>Bacteria</taxon>
        <taxon>Pseudomonadati</taxon>
        <taxon>Pseudomonadota</taxon>
        <taxon>Alphaproteobacteria</taxon>
        <taxon>Sphingomonadales</taxon>
        <taxon>Sphingomonadaceae</taxon>
        <taxon>Sphingomonas</taxon>
    </lineage>
</organism>
<dbReference type="InterPro" id="IPR050523">
    <property type="entry name" value="AKR_Detox_Biosynth"/>
</dbReference>
<dbReference type="EMBL" id="JACIJR010000006">
    <property type="protein sequence ID" value="MBB5730180.1"/>
    <property type="molecule type" value="Genomic_DNA"/>
</dbReference>
<dbReference type="GO" id="GO:0005829">
    <property type="term" value="C:cytosol"/>
    <property type="evidence" value="ECO:0007669"/>
    <property type="project" value="TreeGrafter"/>
</dbReference>
<dbReference type="RefSeq" id="WP_373285316.1">
    <property type="nucleotide sequence ID" value="NZ_BMJP01000004.1"/>
</dbReference>
<dbReference type="SUPFAM" id="SSF51430">
    <property type="entry name" value="NAD(P)-linked oxidoreductase"/>
    <property type="match status" value="1"/>
</dbReference>
<evidence type="ECO:0000259" key="1">
    <source>
        <dbReference type="Pfam" id="PF00248"/>
    </source>
</evidence>
<name>A0A7W9BUD4_9SPHN</name>
<evidence type="ECO:0000313" key="2">
    <source>
        <dbReference type="EMBL" id="MBB5730180.1"/>
    </source>
</evidence>
<proteinExistence type="predicted"/>
<protein>
    <submittedName>
        <fullName evidence="2">Putative oxidoreductase</fullName>
    </submittedName>
</protein>
<dbReference type="Gene3D" id="3.20.20.100">
    <property type="entry name" value="NADP-dependent oxidoreductase domain"/>
    <property type="match status" value="1"/>
</dbReference>
<keyword evidence="3" id="KW-1185">Reference proteome</keyword>
<feature type="domain" description="NADP-dependent oxidoreductase" evidence="1">
    <location>
        <begin position="23"/>
        <end position="280"/>
    </location>
</feature>
<dbReference type="InterPro" id="IPR023210">
    <property type="entry name" value="NADP_OxRdtase_dom"/>
</dbReference>
<dbReference type="Proteomes" id="UP000546701">
    <property type="component" value="Unassembled WGS sequence"/>
</dbReference>
<evidence type="ECO:0000313" key="3">
    <source>
        <dbReference type="Proteomes" id="UP000546701"/>
    </source>
</evidence>
<dbReference type="AlphaFoldDB" id="A0A7W9BUD4"/>
<accession>A0A7W9BUD4</accession>
<dbReference type="PANTHER" id="PTHR43364">
    <property type="entry name" value="NADH-SPECIFIC METHYLGLYOXAL REDUCTASE-RELATED"/>
    <property type="match status" value="1"/>
</dbReference>
<sequence>MSYIIPPQSTVALGDTGLTVSTLAWGMWRYAGDDVAAARARVEAALDAGITLLDTADIYGPDNGEPFGAAEALLGRVLADSPALRDRMVLASKGGISMGVPYDSSPTYLAGAIDASLTRLGCDRIDLYQIHRPDLLTHPQEVARTLDDARTAGKIVAIGVSNHTPAQTAALAAFLPVPLVSHQPEFSALTTTPLFDGIIDQAMERGMAVLAWSPLGGGRLADPQDARARAVVALLDAKAAEAGVDRAAVAYSWIMAHPARPIPIVGTQNPARIAAIPDAYTPRWTRTEWYAVLEASLGEKLP</sequence>
<dbReference type="Pfam" id="PF00248">
    <property type="entry name" value="Aldo_ket_red"/>
    <property type="match status" value="1"/>
</dbReference>
<comment type="caution">
    <text evidence="2">The sequence shown here is derived from an EMBL/GenBank/DDBJ whole genome shotgun (WGS) entry which is preliminary data.</text>
</comment>
<gene>
    <name evidence="2" type="ORF">FHS99_002678</name>
</gene>